<evidence type="ECO:0000313" key="1">
    <source>
        <dbReference type="EMBL" id="PAK21490.1"/>
    </source>
</evidence>
<protein>
    <submittedName>
        <fullName evidence="1">Uncharacterized protein</fullName>
    </submittedName>
</protein>
<accession>A0A269TK06</accession>
<dbReference type="AlphaFoldDB" id="A0A269TK06"/>
<name>A0A269TK06_9BACT</name>
<evidence type="ECO:0000313" key="2">
    <source>
        <dbReference type="Proteomes" id="UP000216943"/>
    </source>
</evidence>
<organism evidence="1 2">
    <name type="scientific">Mycoplasmopsis agassizii</name>
    <dbReference type="NCBI Taxonomy" id="33922"/>
    <lineage>
        <taxon>Bacteria</taxon>
        <taxon>Bacillati</taxon>
        <taxon>Mycoplasmatota</taxon>
        <taxon>Mycoplasmoidales</taxon>
        <taxon>Metamycoplasmataceae</taxon>
        <taxon>Mycoplasmopsis</taxon>
    </lineage>
</organism>
<sequence>MKKNKLSHEAEVKILALHASTYTMQRISLMEWATYTEDENFDMDELINFLCSSFLYHFYQYWNLAQVKENLQINDFINNMDTLKEILSPRKFIEFISQGADLKEFLLVLLVQRIDWIEDLERALDYYQIKWLAVQYANYLIKEQYNGGFIVGEKDNSALSFVKDVFKKLSIPFDSKSVKLRFSDRSKKTLISVSLEAEKLVPLDDYLVEEVLSMEDVQDFFKRKYEEFSPQK</sequence>
<comment type="caution">
    <text evidence="1">The sequence shown here is derived from an EMBL/GenBank/DDBJ whole genome shotgun (WGS) entry which is preliminary data.</text>
</comment>
<dbReference type="EMBL" id="NQNY01000004">
    <property type="protein sequence ID" value="PAK21490.1"/>
    <property type="molecule type" value="Genomic_DNA"/>
</dbReference>
<dbReference type="RefSeq" id="WP_095334659.1">
    <property type="nucleotide sequence ID" value="NZ_NQNY01000004.1"/>
</dbReference>
<dbReference type="Proteomes" id="UP000216943">
    <property type="component" value="Unassembled WGS sequence"/>
</dbReference>
<gene>
    <name evidence="1" type="ORF">CJJ23_01715</name>
</gene>
<proteinExistence type="predicted"/>
<dbReference type="OrthoDB" id="9867678at2"/>
<reference evidence="2" key="1">
    <citation type="submission" date="2017-08" db="EMBL/GenBank/DDBJ databases">
        <authorList>
            <person name="Alvarez-Ponce D."/>
            <person name="Weitzman C.L."/>
            <person name="Tillett R.L."/>
            <person name="Sandmeier F.C."/>
            <person name="Tracy C.R."/>
        </authorList>
    </citation>
    <scope>NUCLEOTIDE SEQUENCE [LARGE SCALE GENOMIC DNA]</scope>
    <source>
        <strain evidence="2">723</strain>
    </source>
</reference>